<comment type="caution">
    <text evidence="2">The sequence shown here is derived from an EMBL/GenBank/DDBJ whole genome shotgun (WGS) entry which is preliminary data.</text>
</comment>
<gene>
    <name evidence="2" type="ORF">C1H46_017380</name>
</gene>
<name>A0A540ME28_MALBA</name>
<dbReference type="EMBL" id="VIEB01000281">
    <property type="protein sequence ID" value="TQD96981.1"/>
    <property type="molecule type" value="Genomic_DNA"/>
</dbReference>
<dbReference type="AlphaFoldDB" id="A0A540ME28"/>
<protein>
    <submittedName>
        <fullName evidence="2">Uncharacterized protein</fullName>
    </submittedName>
</protein>
<keyword evidence="3" id="KW-1185">Reference proteome</keyword>
<evidence type="ECO:0000313" key="2">
    <source>
        <dbReference type="EMBL" id="TQD96981.1"/>
    </source>
</evidence>
<evidence type="ECO:0000313" key="3">
    <source>
        <dbReference type="Proteomes" id="UP000315295"/>
    </source>
</evidence>
<accession>A0A540ME28</accession>
<feature type="compositionally biased region" description="Acidic residues" evidence="1">
    <location>
        <begin position="76"/>
        <end position="95"/>
    </location>
</feature>
<organism evidence="2 3">
    <name type="scientific">Malus baccata</name>
    <name type="common">Siberian crab apple</name>
    <name type="synonym">Pyrus baccata</name>
    <dbReference type="NCBI Taxonomy" id="106549"/>
    <lineage>
        <taxon>Eukaryota</taxon>
        <taxon>Viridiplantae</taxon>
        <taxon>Streptophyta</taxon>
        <taxon>Embryophyta</taxon>
        <taxon>Tracheophyta</taxon>
        <taxon>Spermatophyta</taxon>
        <taxon>Magnoliopsida</taxon>
        <taxon>eudicotyledons</taxon>
        <taxon>Gunneridae</taxon>
        <taxon>Pentapetalae</taxon>
        <taxon>rosids</taxon>
        <taxon>fabids</taxon>
        <taxon>Rosales</taxon>
        <taxon>Rosaceae</taxon>
        <taxon>Amygdaloideae</taxon>
        <taxon>Maleae</taxon>
        <taxon>Malus</taxon>
    </lineage>
</organism>
<feature type="region of interest" description="Disordered" evidence="1">
    <location>
        <begin position="69"/>
        <end position="95"/>
    </location>
</feature>
<reference evidence="2 3" key="1">
    <citation type="journal article" date="2019" name="G3 (Bethesda)">
        <title>Sequencing of a Wild Apple (Malus baccata) Genome Unravels the Differences Between Cultivated and Wild Apple Species Regarding Disease Resistance and Cold Tolerance.</title>
        <authorList>
            <person name="Chen X."/>
        </authorList>
    </citation>
    <scope>NUCLEOTIDE SEQUENCE [LARGE SCALE GENOMIC DNA]</scope>
    <source>
        <strain evidence="3">cv. Shandingzi</strain>
        <tissue evidence="2">Leaves</tissue>
    </source>
</reference>
<evidence type="ECO:0000256" key="1">
    <source>
        <dbReference type="SAM" id="MobiDB-lite"/>
    </source>
</evidence>
<proteinExistence type="predicted"/>
<sequence length="139" mass="16123">MSGNRKTYRFRSHEYEELVGFRASSDSDIRHRGRGRGTETISAKGGRSFGADVRILKIVYAAPKRLGQEYGRSGDEYEDYEDNEDGEDYEEEEENSEEFHLHYICTLQFSVGLKSSIFFHMLTSLLQRNIQKDEHGMKP</sequence>
<dbReference type="Proteomes" id="UP000315295">
    <property type="component" value="Unassembled WGS sequence"/>
</dbReference>